<dbReference type="Proteomes" id="UP000700732">
    <property type="component" value="Unassembled WGS sequence"/>
</dbReference>
<organism evidence="1 2">
    <name type="scientific">Spirosoma utsteinense</name>
    <dbReference type="NCBI Taxonomy" id="2585773"/>
    <lineage>
        <taxon>Bacteria</taxon>
        <taxon>Pseudomonadati</taxon>
        <taxon>Bacteroidota</taxon>
        <taxon>Cytophagia</taxon>
        <taxon>Cytophagales</taxon>
        <taxon>Cytophagaceae</taxon>
        <taxon>Spirosoma</taxon>
    </lineage>
</organism>
<reference evidence="1 2" key="1">
    <citation type="submission" date="2019-06" db="EMBL/GenBank/DDBJ databases">
        <title>Spirosoma utsteinense sp. nov. isolated from Antarctic ice-free soils.</title>
        <authorList>
            <person name="Tahon G."/>
        </authorList>
    </citation>
    <scope>NUCLEOTIDE SEQUENCE [LARGE SCALE GENOMIC DNA]</scope>
    <source>
        <strain evidence="1 2">LMG 31447</strain>
    </source>
</reference>
<accession>A0ABR6WFI4</accession>
<comment type="caution">
    <text evidence="1">The sequence shown here is derived from an EMBL/GenBank/DDBJ whole genome shotgun (WGS) entry which is preliminary data.</text>
</comment>
<dbReference type="EMBL" id="VFIA01000109">
    <property type="protein sequence ID" value="MBC3795292.1"/>
    <property type="molecule type" value="Genomic_DNA"/>
</dbReference>
<evidence type="ECO:0000313" key="2">
    <source>
        <dbReference type="Proteomes" id="UP000700732"/>
    </source>
</evidence>
<keyword evidence="2" id="KW-1185">Reference proteome</keyword>
<evidence type="ECO:0000313" key="1">
    <source>
        <dbReference type="EMBL" id="MBC3795292.1"/>
    </source>
</evidence>
<name>A0ABR6WFI4_9BACT</name>
<sequence length="62" mass="6787">MCISPYRAGFSVMPPTQRVKDGQAVPSNRLFEWGAMTENPVAVGHEKGLNMNKPLDGLELSI</sequence>
<proteinExistence type="predicted"/>
<protein>
    <submittedName>
        <fullName evidence="1">Uncharacterized protein</fullName>
    </submittedName>
</protein>
<gene>
    <name evidence="1" type="ORF">FH603_5827</name>
</gene>